<dbReference type="InterPro" id="IPR003018">
    <property type="entry name" value="GAF"/>
</dbReference>
<dbReference type="InterPro" id="IPR008271">
    <property type="entry name" value="Ser/Thr_kinase_AS"/>
</dbReference>
<dbReference type="PROSITE" id="PS50045">
    <property type="entry name" value="SIGMA54_INTERACT_4"/>
    <property type="match status" value="1"/>
</dbReference>
<dbReference type="CDD" id="cd00009">
    <property type="entry name" value="AAA"/>
    <property type="match status" value="1"/>
</dbReference>
<feature type="non-terminal residue" evidence="9">
    <location>
        <position position="1634"/>
    </location>
</feature>
<dbReference type="Gene3D" id="1.10.8.60">
    <property type="match status" value="1"/>
</dbReference>
<keyword evidence="3" id="KW-0805">Transcription regulation</keyword>
<dbReference type="Pfam" id="PF00069">
    <property type="entry name" value="Pkinase"/>
    <property type="match status" value="1"/>
</dbReference>
<dbReference type="Pfam" id="PF13191">
    <property type="entry name" value="AAA_16"/>
    <property type="match status" value="1"/>
</dbReference>
<proteinExistence type="predicted"/>
<keyword evidence="4" id="KW-0238">DNA-binding</keyword>
<dbReference type="Gene3D" id="1.25.40.10">
    <property type="entry name" value="Tetratricopeptide repeat domain"/>
    <property type="match status" value="2"/>
</dbReference>
<sequence length="1634" mass="180087">MTKERIGNYEILSECGRGALSRVLEVVDSRSGTVCALKQALSESEACRWHLVQEFETLSRLSHPNIIRVLDCGTSDDGRFYFTMEYVEGVPVTQALQGYSKNLVHVIGQLLDALIYIHSQGLVHGDIKPTNILVAKDASASDPLPRALLTDFGFSHHPIADYHDRLGGTIGYAAPELLRGEQLDGRADLYSLGLVIYQILTGRIPYRADRPIEVLREQFTEDLDPPRSIAPDVSSDVDQLIERLIARRACDRVSCAEEARALLSPDHPDRARPTIRSGVVWRLALPFVGRTEERAKVHELYQLACQGKGQVVLVKGCRGIGKSRLLREIAVELQLQGARVVSVSFTGSALDSLEAIQRRWGRSPSSGRGEISPGDDRGTMRLFRHMLDDLTAGTHARPKASRAMVLIIDDAHLADRSSREFLRYMLHSIRQRHILALLAAGSDEALERTFTTNDQDTTLTTIHLDPLSRIETVSLVSQALGAHVQGDEIYDAVYDETRGNPLLIRDRLAAADGTTGTPLPATRPILSEVADKIGDTIAALPGLERGILAVAALAPGRTSIGLLTAVLDQAPGPLLEALSVLERKHILTATRTETSGPPIYEFDDRTSRDVASELVSSEERQHIHARIAGYLSELPSSEEATVAADIAYHLLQAGRDVEARPHARRAGYSALQYGDRHAAARYLAASLPPGHGERPTDEECSTISLLVELYEKLGQPLEAAEWQQRLVDTRRRDQDLPALPELERLELRMASLLRAAGRYDEALTHLYSVAQADDPVLRARASAERARIHGLTGQIEMATTAGDEALALLNSIEDPGERSAVLHAGAIAHWRARNTEKALILCDRGLASASRSSDEEMEARLWGLRSILLGETGAFEEALTSHETTLRLQRQIGDVRGEMLTYYNLGRLAQDRGDWPEAVRYFKGALPIAERVGDASMTAKICHAYAVVKKEQGEWPEAARLLEQSADLYRRLGEQADWASCLDSLALIRAGQGEVDEAFALLQQGMELRERSSGRSSLGFSHQKFGQLYLEREQFQEAKKYLSRALKSFDAQGISNKAAGTAILLAETNIRLGHLVAARRLIDRALRLWGDACPDLDRGDAHRVQALLAAERRRTEEARHHFDESIRILRNLGARPLLAKTLTQVARWLLEEHLARAGTSRDERGVARAQPLSPKTHEYLKEVRTIYTSMDAKLYWSALDGLVDSAFDLLGPGGPAVHDQDRLMRAFSEFGQIIQRIDDRQALLTELLDRLIELLRAERGALFVCRSDLDTPFMAVGRNMDSVSVDDASKLSRQAVRAATATSRLIVVGDAENDPSWKDYPSIRLNHIRSLLCAPLIVGGSVKGALYLDSSLEADLFTEDAQSFVAGLAALVGGVLDASDLYERTLRENVQLRSQLGKPHAFRDIIGESPALAQALQLAERVASTDVVILVQGETGTGKDLLAQAIHNCSSRRDGPFLRVDCGALPETLLQSELFGHAKGAFTGAHRQRNGLIRQADGGTLFLDEIGNAPESVQRMLLTVLESGEVRSIGDDAWKKVDVRIICATNQDLAARAAGNRFRQDLFYRISGVTVELPRLCERGMDILLLAEHFVELAAKQLNRNVRRFDSSVQSCLTQHSWPGNVRELQNCVQRAVA</sequence>
<dbReference type="PATRIC" id="fig|1703774.3.peg.2105"/>
<dbReference type="InterPro" id="IPR027417">
    <property type="entry name" value="P-loop_NTPase"/>
</dbReference>
<dbReference type="PROSITE" id="PS50005">
    <property type="entry name" value="TPR"/>
    <property type="match status" value="1"/>
</dbReference>
<dbReference type="InterPro" id="IPR000719">
    <property type="entry name" value="Prot_kinase_dom"/>
</dbReference>
<evidence type="ECO:0000256" key="4">
    <source>
        <dbReference type="ARBA" id="ARBA00023125"/>
    </source>
</evidence>
<dbReference type="Gene3D" id="1.10.510.10">
    <property type="entry name" value="Transferase(Phosphotransferase) domain 1"/>
    <property type="match status" value="1"/>
</dbReference>
<protein>
    <submittedName>
        <fullName evidence="9">Uncharacterized protein</fullName>
    </submittedName>
</protein>
<dbReference type="InterPro" id="IPR041664">
    <property type="entry name" value="AAA_16"/>
</dbReference>
<dbReference type="SMART" id="SM00065">
    <property type="entry name" value="GAF"/>
    <property type="match status" value="1"/>
</dbReference>
<dbReference type="SMART" id="SM00028">
    <property type="entry name" value="TPR"/>
    <property type="match status" value="8"/>
</dbReference>
<dbReference type="PROSITE" id="PS00675">
    <property type="entry name" value="SIGMA54_INTERACT_1"/>
    <property type="match status" value="1"/>
</dbReference>
<dbReference type="GO" id="GO:0006355">
    <property type="term" value="P:regulation of DNA-templated transcription"/>
    <property type="evidence" value="ECO:0007669"/>
    <property type="project" value="InterPro"/>
</dbReference>
<comment type="caution">
    <text evidence="9">The sequence shown here is derived from an EMBL/GenBank/DDBJ whole genome shotgun (WGS) entry which is preliminary data.</text>
</comment>
<keyword evidence="1" id="KW-0547">Nucleotide-binding</keyword>
<accession>A0A0S8G1F5</accession>
<evidence type="ECO:0000313" key="9">
    <source>
        <dbReference type="EMBL" id="KPK66386.1"/>
    </source>
</evidence>
<feature type="domain" description="Protein kinase" evidence="7">
    <location>
        <begin position="9"/>
        <end position="270"/>
    </location>
</feature>
<evidence type="ECO:0000259" key="7">
    <source>
        <dbReference type="PROSITE" id="PS50011"/>
    </source>
</evidence>
<dbReference type="SMART" id="SM00220">
    <property type="entry name" value="S_TKc"/>
    <property type="match status" value="1"/>
</dbReference>
<dbReference type="PROSITE" id="PS00108">
    <property type="entry name" value="PROTEIN_KINASE_ST"/>
    <property type="match status" value="1"/>
</dbReference>
<dbReference type="SMART" id="SM00382">
    <property type="entry name" value="AAA"/>
    <property type="match status" value="2"/>
</dbReference>
<dbReference type="PANTHER" id="PTHR32071">
    <property type="entry name" value="TRANSCRIPTIONAL REGULATORY PROTEIN"/>
    <property type="match status" value="1"/>
</dbReference>
<dbReference type="Gene3D" id="3.30.450.40">
    <property type="match status" value="1"/>
</dbReference>
<dbReference type="InterPro" id="IPR025944">
    <property type="entry name" value="Sigma_54_int_dom_CS"/>
</dbReference>
<dbReference type="PROSITE" id="PS00676">
    <property type="entry name" value="SIGMA54_INTERACT_2"/>
    <property type="match status" value="1"/>
</dbReference>
<dbReference type="InterPro" id="IPR011009">
    <property type="entry name" value="Kinase-like_dom_sf"/>
</dbReference>
<evidence type="ECO:0000256" key="6">
    <source>
        <dbReference type="PROSITE-ProRule" id="PRU00339"/>
    </source>
</evidence>
<name>A0A0S8G1F5_UNCT6</name>
<dbReference type="InterPro" id="IPR058031">
    <property type="entry name" value="AAA_lid_NorR"/>
</dbReference>
<evidence type="ECO:0000256" key="5">
    <source>
        <dbReference type="ARBA" id="ARBA00023163"/>
    </source>
</evidence>
<evidence type="ECO:0000256" key="1">
    <source>
        <dbReference type="ARBA" id="ARBA00022741"/>
    </source>
</evidence>
<dbReference type="SUPFAM" id="SSF56112">
    <property type="entry name" value="Protein kinase-like (PK-like)"/>
    <property type="match status" value="1"/>
</dbReference>
<keyword evidence="6" id="KW-0802">TPR repeat</keyword>
<dbReference type="EMBL" id="LJUI01000167">
    <property type="protein sequence ID" value="KPK66386.1"/>
    <property type="molecule type" value="Genomic_DNA"/>
</dbReference>
<organism evidence="9 10">
    <name type="scientific">candidate division TA06 bacterium SM23_40</name>
    <dbReference type="NCBI Taxonomy" id="1703774"/>
    <lineage>
        <taxon>Bacteria</taxon>
        <taxon>Bacteria division TA06</taxon>
    </lineage>
</organism>
<evidence type="ECO:0000256" key="2">
    <source>
        <dbReference type="ARBA" id="ARBA00022840"/>
    </source>
</evidence>
<dbReference type="Pfam" id="PF01590">
    <property type="entry name" value="GAF"/>
    <property type="match status" value="1"/>
</dbReference>
<gene>
    <name evidence="9" type="ORF">AMJ82_11870</name>
</gene>
<dbReference type="InterPro" id="IPR011990">
    <property type="entry name" value="TPR-like_helical_dom_sf"/>
</dbReference>
<dbReference type="Proteomes" id="UP000051717">
    <property type="component" value="Unassembled WGS sequence"/>
</dbReference>
<dbReference type="PROSITE" id="PS50011">
    <property type="entry name" value="PROTEIN_KINASE_DOM"/>
    <property type="match status" value="1"/>
</dbReference>
<dbReference type="SUPFAM" id="SSF55781">
    <property type="entry name" value="GAF domain-like"/>
    <property type="match status" value="1"/>
</dbReference>
<reference evidence="9 10" key="1">
    <citation type="journal article" date="2015" name="Microbiome">
        <title>Genomic resolution of linkages in carbon, nitrogen, and sulfur cycling among widespread estuary sediment bacteria.</title>
        <authorList>
            <person name="Baker B.J."/>
            <person name="Lazar C.S."/>
            <person name="Teske A.P."/>
            <person name="Dick G.J."/>
        </authorList>
    </citation>
    <scope>NUCLEOTIDE SEQUENCE [LARGE SCALE GENOMIC DNA]</scope>
    <source>
        <strain evidence="9">SM23_40</strain>
    </source>
</reference>
<dbReference type="GO" id="GO:0005524">
    <property type="term" value="F:ATP binding"/>
    <property type="evidence" value="ECO:0007669"/>
    <property type="project" value="UniProtKB-KW"/>
</dbReference>
<evidence type="ECO:0000259" key="8">
    <source>
        <dbReference type="PROSITE" id="PS50045"/>
    </source>
</evidence>
<dbReference type="SUPFAM" id="SSF52540">
    <property type="entry name" value="P-loop containing nucleoside triphosphate hydrolases"/>
    <property type="match status" value="2"/>
</dbReference>
<dbReference type="CDD" id="cd14014">
    <property type="entry name" value="STKc_PknB_like"/>
    <property type="match status" value="1"/>
</dbReference>
<dbReference type="InterPro" id="IPR025943">
    <property type="entry name" value="Sigma_54_int_dom_ATP-bd_2"/>
</dbReference>
<evidence type="ECO:0000256" key="3">
    <source>
        <dbReference type="ARBA" id="ARBA00023015"/>
    </source>
</evidence>
<dbReference type="GO" id="GO:0004672">
    <property type="term" value="F:protein kinase activity"/>
    <property type="evidence" value="ECO:0007669"/>
    <property type="project" value="InterPro"/>
</dbReference>
<dbReference type="InterPro" id="IPR003593">
    <property type="entry name" value="AAA+_ATPase"/>
</dbReference>
<dbReference type="SUPFAM" id="SSF48452">
    <property type="entry name" value="TPR-like"/>
    <property type="match status" value="3"/>
</dbReference>
<evidence type="ECO:0000313" key="10">
    <source>
        <dbReference type="Proteomes" id="UP000051717"/>
    </source>
</evidence>
<dbReference type="Pfam" id="PF25601">
    <property type="entry name" value="AAA_lid_14"/>
    <property type="match status" value="1"/>
</dbReference>
<dbReference type="InterPro" id="IPR019734">
    <property type="entry name" value="TPR_rpt"/>
</dbReference>
<feature type="domain" description="Sigma-54 factor interaction" evidence="8">
    <location>
        <begin position="1405"/>
        <end position="1634"/>
    </location>
</feature>
<dbReference type="FunFam" id="3.40.50.300:FF:000006">
    <property type="entry name" value="DNA-binding transcriptional regulator NtrC"/>
    <property type="match status" value="1"/>
</dbReference>
<dbReference type="Gene3D" id="3.40.50.300">
    <property type="entry name" value="P-loop containing nucleotide triphosphate hydrolases"/>
    <property type="match status" value="2"/>
</dbReference>
<feature type="repeat" description="TPR" evidence="6">
    <location>
        <begin position="899"/>
        <end position="932"/>
    </location>
</feature>
<keyword evidence="2" id="KW-0067">ATP-binding</keyword>
<dbReference type="InterPro" id="IPR029016">
    <property type="entry name" value="GAF-like_dom_sf"/>
</dbReference>
<dbReference type="InterPro" id="IPR002078">
    <property type="entry name" value="Sigma_54_int"/>
</dbReference>
<dbReference type="PROSITE" id="PS00688">
    <property type="entry name" value="SIGMA54_INTERACT_3"/>
    <property type="match status" value="1"/>
</dbReference>
<dbReference type="Pfam" id="PF00158">
    <property type="entry name" value="Sigma54_activat"/>
    <property type="match status" value="1"/>
</dbReference>
<dbReference type="InterPro" id="IPR025662">
    <property type="entry name" value="Sigma_54_int_dom_ATP-bd_1"/>
</dbReference>
<dbReference type="Pfam" id="PF13424">
    <property type="entry name" value="TPR_12"/>
    <property type="match status" value="2"/>
</dbReference>
<dbReference type="GO" id="GO:0003677">
    <property type="term" value="F:DNA binding"/>
    <property type="evidence" value="ECO:0007669"/>
    <property type="project" value="UniProtKB-KW"/>
</dbReference>
<keyword evidence="5" id="KW-0804">Transcription</keyword>
<dbReference type="PANTHER" id="PTHR32071:SF113">
    <property type="entry name" value="ALGINATE BIOSYNTHESIS TRANSCRIPTIONAL REGULATORY PROTEIN ALGB"/>
    <property type="match status" value="1"/>
</dbReference>